<dbReference type="RefSeq" id="WP_273844576.1">
    <property type="nucleotide sequence ID" value="NZ_JAQQWT010000009.1"/>
</dbReference>
<name>A0ABV6NMM3_9BACI</name>
<proteinExistence type="predicted"/>
<dbReference type="EMBL" id="JBHLTR010000102">
    <property type="protein sequence ID" value="MFC0562015.1"/>
    <property type="molecule type" value="Genomic_DNA"/>
</dbReference>
<protein>
    <submittedName>
        <fullName evidence="1">Uncharacterized protein</fullName>
    </submittedName>
</protein>
<organism evidence="1 2">
    <name type="scientific">Halalkalibacter alkalisediminis</name>
    <dbReference type="NCBI Taxonomy" id="935616"/>
    <lineage>
        <taxon>Bacteria</taxon>
        <taxon>Bacillati</taxon>
        <taxon>Bacillota</taxon>
        <taxon>Bacilli</taxon>
        <taxon>Bacillales</taxon>
        <taxon>Bacillaceae</taxon>
        <taxon>Halalkalibacter</taxon>
    </lineage>
</organism>
<evidence type="ECO:0000313" key="2">
    <source>
        <dbReference type="Proteomes" id="UP001589833"/>
    </source>
</evidence>
<accession>A0ABV6NMM3</accession>
<reference evidence="1 2" key="1">
    <citation type="submission" date="2024-09" db="EMBL/GenBank/DDBJ databases">
        <authorList>
            <person name="Sun Q."/>
            <person name="Mori K."/>
        </authorList>
    </citation>
    <scope>NUCLEOTIDE SEQUENCE [LARGE SCALE GENOMIC DNA]</scope>
    <source>
        <strain evidence="1 2">NCAIM B.02301</strain>
    </source>
</reference>
<sequence>MILKGWRIGILFSVMLVLVGCSVTEEEALELGRQAYIVSIEEETEQSNVEMDEVQIFLPRGFEVIEEQEYNILLQQDDQLFVLFHQPSEPPTSTIRLKEDMESAGTAIIYEVRETDELVSYLIVEEGEEEGLLLVKTAVGGAKISTLSTYKRLENDISAMTQIVHSYQANIE</sequence>
<gene>
    <name evidence="1" type="ORF">ACFFH4_24405</name>
</gene>
<dbReference type="Proteomes" id="UP001589833">
    <property type="component" value="Unassembled WGS sequence"/>
</dbReference>
<comment type="caution">
    <text evidence="1">The sequence shown here is derived from an EMBL/GenBank/DDBJ whole genome shotgun (WGS) entry which is preliminary data.</text>
</comment>
<evidence type="ECO:0000313" key="1">
    <source>
        <dbReference type="EMBL" id="MFC0562015.1"/>
    </source>
</evidence>
<keyword evidence="2" id="KW-1185">Reference proteome</keyword>
<dbReference type="PROSITE" id="PS51257">
    <property type="entry name" value="PROKAR_LIPOPROTEIN"/>
    <property type="match status" value="1"/>
</dbReference>